<accession>M1P9D8</accession>
<proteinExistence type="predicted"/>
<sequence>MKTAFECMACYLRQTLQVARVSTSDTVLQLTALRQVAKLISQMDMEQTPPENSIPVYRTIAEITGCADPYLEIKKQSNRQALALLPECERQIGAATDPLATALRFAIGGNIIDYGAMHSFDVDAVMARCLKAPFAIDHCEQFLNRARGLARGSRVLYLADNSGEIVYDSLVVSELAAMGLDVTVVVKSGPIINDALLADAKSCGMDKIARVVENGTSCPGTPLESCSPELLQAFKAADLIISKGQGNFETLSEAEAEIFFLLTVKCSVVGAHLAEISNTAPDELSGSGELALFHYIGNQKNG</sequence>
<keyword evidence="3" id="KW-1185">Reference proteome</keyword>
<dbReference type="Gene3D" id="1.10.285.20">
    <property type="entry name" value="Uncharacterised protein PF01937, DUF89, domain 2"/>
    <property type="match status" value="1"/>
</dbReference>
<reference evidence="3" key="1">
    <citation type="journal article" date="2013" name="Stand. Genomic Sci.">
        <title>Complete genome sequence of Desulfocapsa sulfexigens, a marine deltaproteobacterium specialized in disproportionating inorganic sulfur compounds.</title>
        <authorList>
            <person name="Finster K.W."/>
            <person name="Kjeldsen K.U."/>
            <person name="Kube M."/>
            <person name="Reinhardt R."/>
            <person name="Mussmann M."/>
            <person name="Amann R."/>
            <person name="Schreiber L."/>
        </authorList>
    </citation>
    <scope>NUCLEOTIDE SEQUENCE [LARGE SCALE GENOMIC DNA]</scope>
    <source>
        <strain evidence="3">DSM 10523 / SB164P1</strain>
    </source>
</reference>
<dbReference type="SUPFAM" id="SSF111321">
    <property type="entry name" value="AF1104-like"/>
    <property type="match status" value="1"/>
</dbReference>
<evidence type="ECO:0000313" key="3">
    <source>
        <dbReference type="Proteomes" id="UP000011721"/>
    </source>
</evidence>
<dbReference type="Pfam" id="PF01937">
    <property type="entry name" value="ARMT1-like_dom"/>
    <property type="match status" value="1"/>
</dbReference>
<evidence type="ECO:0000259" key="1">
    <source>
        <dbReference type="Pfam" id="PF01937"/>
    </source>
</evidence>
<dbReference type="Gene3D" id="3.40.50.10880">
    <property type="entry name" value="Uncharacterised protein PF01937, DUF89, domain 3"/>
    <property type="match status" value="1"/>
</dbReference>
<organism evidence="2 3">
    <name type="scientific">Desulfocapsa sulfexigens (strain DSM 10523 / SB164P1)</name>
    <dbReference type="NCBI Taxonomy" id="1167006"/>
    <lineage>
        <taxon>Bacteria</taxon>
        <taxon>Pseudomonadati</taxon>
        <taxon>Thermodesulfobacteriota</taxon>
        <taxon>Desulfobulbia</taxon>
        <taxon>Desulfobulbales</taxon>
        <taxon>Desulfocapsaceae</taxon>
        <taxon>Desulfocapsa</taxon>
    </lineage>
</organism>
<dbReference type="OrthoDB" id="9796465at2"/>
<feature type="domain" description="Damage-control phosphatase ARMT1-like metal-binding" evidence="1">
    <location>
        <begin position="4"/>
        <end position="273"/>
    </location>
</feature>
<dbReference type="EMBL" id="CP003985">
    <property type="protein sequence ID" value="AGF80063.1"/>
    <property type="molecule type" value="Genomic_DNA"/>
</dbReference>
<dbReference type="AlphaFoldDB" id="M1P9D8"/>
<dbReference type="STRING" id="1167006.UWK_03548"/>
<dbReference type="eggNOG" id="COG1578">
    <property type="taxonomic scope" value="Bacteria"/>
</dbReference>
<name>M1P9D8_DESSD</name>
<dbReference type="Proteomes" id="UP000011721">
    <property type="component" value="Chromosome"/>
</dbReference>
<dbReference type="RefSeq" id="WP_015405745.1">
    <property type="nucleotide sequence ID" value="NC_020304.1"/>
</dbReference>
<evidence type="ECO:0000313" key="2">
    <source>
        <dbReference type="EMBL" id="AGF80063.1"/>
    </source>
</evidence>
<dbReference type="InterPro" id="IPR014444">
    <property type="entry name" value="PH1575-like"/>
</dbReference>
<dbReference type="PIRSF" id="PIRSF006593">
    <property type="entry name" value="UCP006593"/>
    <property type="match status" value="1"/>
</dbReference>
<dbReference type="PATRIC" id="fig|1167006.5.peg.3816"/>
<dbReference type="KEGG" id="dsf:UWK_03548"/>
<dbReference type="HOGENOM" id="CLU_071520_0_0_7"/>
<dbReference type="InterPro" id="IPR036075">
    <property type="entry name" value="ARMT-1-like_metal-bd_sf"/>
</dbReference>
<protein>
    <recommendedName>
        <fullName evidence="1">Damage-control phosphatase ARMT1-like metal-binding domain-containing protein</fullName>
    </recommendedName>
</protein>
<gene>
    <name evidence="2" type="ordered locus">UWK_03548</name>
</gene>
<dbReference type="InterPro" id="IPR002791">
    <property type="entry name" value="ARMT1-like_metal-bd"/>
</dbReference>